<dbReference type="InterPro" id="IPR044189">
    <property type="entry name" value="XPO4/7-like"/>
</dbReference>
<evidence type="ECO:0000256" key="5">
    <source>
        <dbReference type="ARBA" id="ARBA00022490"/>
    </source>
</evidence>
<dbReference type="PANTHER" id="PTHR12596:SF1">
    <property type="entry name" value="EXPORTIN-4"/>
    <property type="match status" value="1"/>
</dbReference>
<comment type="caution">
    <text evidence="9">The sequence shown here is derived from an EMBL/GenBank/DDBJ whole genome shotgun (WGS) entry which is preliminary data.</text>
</comment>
<sequence length="443" mass="50128">QPGSHIAAEEYLTALKSDPSAIGLSEYALTHSRDPFTLFFAATMVRELVVDQYAKLGPAEVIRIRDLLANTFFDPQVYETFTQSQLALGVAVLTKRAWLDTPPETTQQFMENLRQAMTAERSRHTLRATVLLGRLLDEFSNRSSVTMGIPSTFHYQCQQSFEVDYLLEYLKLVLGALHHEELQGDSNGRSEPLQRQLMSLVEQILRWPFSETGSKTKPDNDILCLLSLLTSQSDEPNDPDEGDQVPLTRSIRPILYPQKWSSVISSPEILDLLFTYYDKYVANTTLATIVAQCLCYLARASEPTFPSPDEHYQYLELFCGRLLALIWTLQSKSRESLPGSCYYHIATISRHFLGALPFSALLAIPSMREYLDTLHQWTLLALSRIPANPTSDSHDHVYLNEDDRSWIQDAYEALLEMWVTLTTSLTDNVTASSSTPQPARLAF</sequence>
<proteinExistence type="inferred from homology"/>
<dbReference type="GO" id="GO:0005737">
    <property type="term" value="C:cytoplasm"/>
    <property type="evidence" value="ECO:0007669"/>
    <property type="project" value="UniProtKB-SubCell"/>
</dbReference>
<dbReference type="AlphaFoldDB" id="A0A9W8E1D9"/>
<dbReference type="SUPFAM" id="SSF48371">
    <property type="entry name" value="ARM repeat"/>
    <property type="match status" value="1"/>
</dbReference>
<dbReference type="GO" id="GO:0005643">
    <property type="term" value="C:nuclear pore"/>
    <property type="evidence" value="ECO:0007669"/>
    <property type="project" value="TreeGrafter"/>
</dbReference>
<evidence type="ECO:0000256" key="8">
    <source>
        <dbReference type="ARBA" id="ARBA00040444"/>
    </source>
</evidence>
<evidence type="ECO:0000256" key="1">
    <source>
        <dbReference type="ARBA" id="ARBA00004123"/>
    </source>
</evidence>
<keyword evidence="4" id="KW-0813">Transport</keyword>
<gene>
    <name evidence="9" type="ORF">IWQ62_005076</name>
</gene>
<protein>
    <recommendedName>
        <fullName evidence="8">Exportin-4</fullName>
    </recommendedName>
</protein>
<dbReference type="EMBL" id="JANBPY010001939">
    <property type="protein sequence ID" value="KAJ1957484.1"/>
    <property type="molecule type" value="Genomic_DNA"/>
</dbReference>
<dbReference type="InterPro" id="IPR011989">
    <property type="entry name" value="ARM-like"/>
</dbReference>
<accession>A0A9W8E1D9</accession>
<evidence type="ECO:0000256" key="4">
    <source>
        <dbReference type="ARBA" id="ARBA00022448"/>
    </source>
</evidence>
<keyword evidence="6" id="KW-0653">Protein transport</keyword>
<dbReference type="Proteomes" id="UP001150925">
    <property type="component" value="Unassembled WGS sequence"/>
</dbReference>
<feature type="non-terminal residue" evidence="9">
    <location>
        <position position="443"/>
    </location>
</feature>
<reference evidence="9" key="1">
    <citation type="submission" date="2022-07" db="EMBL/GenBank/DDBJ databases">
        <title>Phylogenomic reconstructions and comparative analyses of Kickxellomycotina fungi.</title>
        <authorList>
            <person name="Reynolds N.K."/>
            <person name="Stajich J.E."/>
            <person name="Barry K."/>
            <person name="Grigoriev I.V."/>
            <person name="Crous P."/>
            <person name="Smith M.E."/>
        </authorList>
    </citation>
    <scope>NUCLEOTIDE SEQUENCE</scope>
    <source>
        <strain evidence="9">RSA 1196</strain>
    </source>
</reference>
<evidence type="ECO:0000256" key="3">
    <source>
        <dbReference type="ARBA" id="ARBA00009466"/>
    </source>
</evidence>
<dbReference type="InterPro" id="IPR016024">
    <property type="entry name" value="ARM-type_fold"/>
</dbReference>
<evidence type="ECO:0000256" key="6">
    <source>
        <dbReference type="ARBA" id="ARBA00022927"/>
    </source>
</evidence>
<keyword evidence="5" id="KW-0963">Cytoplasm</keyword>
<dbReference type="GO" id="GO:0005049">
    <property type="term" value="F:nuclear export signal receptor activity"/>
    <property type="evidence" value="ECO:0007669"/>
    <property type="project" value="InterPro"/>
</dbReference>
<comment type="similarity">
    <text evidence="3">Belongs to the exportin family.</text>
</comment>
<evidence type="ECO:0000256" key="7">
    <source>
        <dbReference type="ARBA" id="ARBA00023242"/>
    </source>
</evidence>
<evidence type="ECO:0000313" key="9">
    <source>
        <dbReference type="EMBL" id="KAJ1957484.1"/>
    </source>
</evidence>
<dbReference type="PANTHER" id="PTHR12596">
    <property type="entry name" value="EXPORTIN 4,7-RELATED"/>
    <property type="match status" value="1"/>
</dbReference>
<dbReference type="OrthoDB" id="5548448at2759"/>
<keyword evidence="10" id="KW-1185">Reference proteome</keyword>
<keyword evidence="7" id="KW-0539">Nucleus</keyword>
<evidence type="ECO:0000256" key="2">
    <source>
        <dbReference type="ARBA" id="ARBA00004496"/>
    </source>
</evidence>
<dbReference type="Gene3D" id="1.25.10.10">
    <property type="entry name" value="Leucine-rich Repeat Variant"/>
    <property type="match status" value="1"/>
</dbReference>
<name>A0A9W8E1D9_9FUNG</name>
<organism evidence="9 10">
    <name type="scientific">Dispira parvispora</name>
    <dbReference type="NCBI Taxonomy" id="1520584"/>
    <lineage>
        <taxon>Eukaryota</taxon>
        <taxon>Fungi</taxon>
        <taxon>Fungi incertae sedis</taxon>
        <taxon>Zoopagomycota</taxon>
        <taxon>Kickxellomycotina</taxon>
        <taxon>Dimargaritomycetes</taxon>
        <taxon>Dimargaritales</taxon>
        <taxon>Dimargaritaceae</taxon>
        <taxon>Dispira</taxon>
    </lineage>
</organism>
<evidence type="ECO:0000313" key="10">
    <source>
        <dbReference type="Proteomes" id="UP001150925"/>
    </source>
</evidence>
<dbReference type="GO" id="GO:0006611">
    <property type="term" value="P:protein export from nucleus"/>
    <property type="evidence" value="ECO:0007669"/>
    <property type="project" value="TreeGrafter"/>
</dbReference>
<comment type="subcellular location">
    <subcellularLocation>
        <location evidence="2">Cytoplasm</location>
    </subcellularLocation>
    <subcellularLocation>
        <location evidence="1">Nucleus</location>
    </subcellularLocation>
</comment>
<feature type="non-terminal residue" evidence="9">
    <location>
        <position position="1"/>
    </location>
</feature>